<feature type="compositionally biased region" description="Basic and acidic residues" evidence="1">
    <location>
        <begin position="726"/>
        <end position="738"/>
    </location>
</feature>
<feature type="compositionally biased region" description="Basic and acidic residues" evidence="1">
    <location>
        <begin position="280"/>
        <end position="301"/>
    </location>
</feature>
<dbReference type="EMBL" id="CAIIXF020000007">
    <property type="protein sequence ID" value="CAH1788129.1"/>
    <property type="molecule type" value="Genomic_DNA"/>
</dbReference>
<comment type="caution">
    <text evidence="2">The sequence shown here is derived from an EMBL/GenBank/DDBJ whole genome shotgun (WGS) entry which is preliminary data.</text>
</comment>
<feature type="region of interest" description="Disordered" evidence="1">
    <location>
        <begin position="628"/>
        <end position="685"/>
    </location>
</feature>
<feature type="compositionally biased region" description="Basic and acidic residues" evidence="1">
    <location>
        <begin position="224"/>
        <end position="264"/>
    </location>
</feature>
<feature type="compositionally biased region" description="Low complexity" evidence="1">
    <location>
        <begin position="207"/>
        <end position="219"/>
    </location>
</feature>
<proteinExistence type="predicted"/>
<evidence type="ECO:0000313" key="3">
    <source>
        <dbReference type="Proteomes" id="UP000749559"/>
    </source>
</evidence>
<sequence>SPGYPPRGRSRSPGYPPRGRSPGYPPRGRSRSPHRGPSPRGITPGYPRGRSPDGGYDPRVISYQRSGSPGYPPRGRSPNRGYARRGRSPDIGYPPRGRSPERGYPPRRRSPDPRPRGYPPRDFSPGYRDRMETPEGGYDLEIRSRSPGYPPRERPIERGGSLSHSRTRSRSPPRPPFEDSRRPRYDSPKEDHTNRQRSRSPHRRSYRSSSSSSDSSDSSTTLMDGDHFLKLDKSKKLSKAEQKNLENLKRAIAKRSQEEMEPPKKLKPPKPVAFKLNTKLADKKQLINKNKKDDVLHKLDMGDSDSDDDVLAPPSVNPQNIRQLSSSQADTSIPKSSQAPLTSQPNPQSSHTKVEPPAPKVTTDDWQLDPIPGLGDEKSKLSKFDLMDTDALLERAKVAQQLAMIQKMKDNELKPNPDPAKAMTGFLSGLSNSSIANETDAAIAMDVSKQLSDALLKYRLENVTELHAGLTSGLPTNQPIYQTPFANESRPATSIPASISVPDDILSKAKLAVANIFGSNPLSLPPQPGPAGYEIDGGPHGDVDIRKPDTDIRPYDPFLDNSQSSGNYGGTEIRMVTSSANDRYGAPCSNYNAPVNYSSSLPSGNYTQQRQAPYNRIVGQQVGQRPLQSSGVFVTPGPAPTSAYTEQSPQLPPSNRNRENAMTDNSGSSHRSPQANLATDDDTLGMAPDQYQEALDQLKETLAAQGQTGFSQEDLKGALKAAMHLKNSEASESNEKSGGRQSQSVNQMRDGKMNTPIQPPQKNTKKETVIARNPSPPPYGINNPSFAAPRPQRPVLMPVQQQPVQLVPVVQQFAPTNPMMQIRPLIPHIPQPRPLGYNPMMRGPYPR</sequence>
<organism evidence="2 3">
    <name type="scientific">Owenia fusiformis</name>
    <name type="common">Polychaete worm</name>
    <dbReference type="NCBI Taxonomy" id="6347"/>
    <lineage>
        <taxon>Eukaryota</taxon>
        <taxon>Metazoa</taxon>
        <taxon>Spiralia</taxon>
        <taxon>Lophotrochozoa</taxon>
        <taxon>Annelida</taxon>
        <taxon>Polychaeta</taxon>
        <taxon>Sedentaria</taxon>
        <taxon>Canalipalpata</taxon>
        <taxon>Sabellida</taxon>
        <taxon>Oweniida</taxon>
        <taxon>Oweniidae</taxon>
        <taxon>Owenia</taxon>
    </lineage>
</organism>
<keyword evidence="3" id="KW-1185">Reference proteome</keyword>
<feature type="compositionally biased region" description="Basic residues" evidence="1">
    <location>
        <begin position="195"/>
        <end position="206"/>
    </location>
</feature>
<evidence type="ECO:0000256" key="1">
    <source>
        <dbReference type="SAM" id="MobiDB-lite"/>
    </source>
</evidence>
<accession>A0A8J1UHM7</accession>
<name>A0A8J1UHM7_OWEFU</name>
<feature type="compositionally biased region" description="Low complexity" evidence="1">
    <location>
        <begin position="1"/>
        <end position="22"/>
    </location>
</feature>
<protein>
    <submittedName>
        <fullName evidence="2">Uncharacterized protein</fullName>
    </submittedName>
</protein>
<feature type="compositionally biased region" description="Polar residues" evidence="1">
    <location>
        <begin position="642"/>
        <end position="655"/>
    </location>
</feature>
<feature type="compositionally biased region" description="Low complexity" evidence="1">
    <location>
        <begin position="65"/>
        <end position="81"/>
    </location>
</feature>
<feature type="compositionally biased region" description="Basic and acidic residues" evidence="1">
    <location>
        <begin position="176"/>
        <end position="194"/>
    </location>
</feature>
<feature type="region of interest" description="Disordered" evidence="1">
    <location>
        <begin position="725"/>
        <end position="766"/>
    </location>
</feature>
<gene>
    <name evidence="2" type="ORF">OFUS_LOCUS13719</name>
</gene>
<feature type="region of interest" description="Disordered" evidence="1">
    <location>
        <begin position="1"/>
        <end position="379"/>
    </location>
</feature>
<feature type="compositionally biased region" description="Polar residues" evidence="1">
    <location>
        <begin position="662"/>
        <end position="677"/>
    </location>
</feature>
<dbReference type="Proteomes" id="UP000749559">
    <property type="component" value="Unassembled WGS sequence"/>
</dbReference>
<reference evidence="2" key="1">
    <citation type="submission" date="2022-03" db="EMBL/GenBank/DDBJ databases">
        <authorList>
            <person name="Martin C."/>
        </authorList>
    </citation>
    <scope>NUCLEOTIDE SEQUENCE</scope>
</reference>
<dbReference type="AlphaFoldDB" id="A0A8J1UHM7"/>
<feature type="compositionally biased region" description="Polar residues" evidence="1">
    <location>
        <begin position="317"/>
        <end position="351"/>
    </location>
</feature>
<evidence type="ECO:0000313" key="2">
    <source>
        <dbReference type="EMBL" id="CAH1788129.1"/>
    </source>
</evidence>
<feature type="non-terminal residue" evidence="2">
    <location>
        <position position="1"/>
    </location>
</feature>